<comment type="similarity">
    <text evidence="2">Belongs to the YajC family.</text>
</comment>
<evidence type="ECO:0000313" key="13">
    <source>
        <dbReference type="Proteomes" id="UP000534783"/>
    </source>
</evidence>
<keyword evidence="13" id="KW-1185">Reference proteome</keyword>
<evidence type="ECO:0000256" key="1">
    <source>
        <dbReference type="ARBA" id="ARBA00004162"/>
    </source>
</evidence>
<keyword evidence="4" id="KW-0813">Transport</keyword>
<dbReference type="GO" id="GO:0015031">
    <property type="term" value="P:protein transport"/>
    <property type="evidence" value="ECO:0007669"/>
    <property type="project" value="UniProtKB-KW"/>
</dbReference>
<dbReference type="PRINTS" id="PR01853">
    <property type="entry name" value="YAJCTRNLCASE"/>
</dbReference>
<evidence type="ECO:0000256" key="5">
    <source>
        <dbReference type="ARBA" id="ARBA00022475"/>
    </source>
</evidence>
<dbReference type="Proteomes" id="UP000534783">
    <property type="component" value="Unassembled WGS sequence"/>
</dbReference>
<feature type="transmembrane region" description="Helical" evidence="11">
    <location>
        <begin position="6"/>
        <end position="22"/>
    </location>
</feature>
<dbReference type="AlphaFoldDB" id="A0A7X6IBJ5"/>
<dbReference type="PANTHER" id="PTHR33909">
    <property type="entry name" value="SEC TRANSLOCON ACCESSORY COMPLEX SUBUNIT YAJC"/>
    <property type="match status" value="1"/>
</dbReference>
<comment type="subcellular location">
    <subcellularLocation>
        <location evidence="1">Cell membrane</location>
        <topology evidence="1">Single-pass membrane protein</topology>
    </subcellularLocation>
</comment>
<dbReference type="EMBL" id="VTOW01000002">
    <property type="protein sequence ID" value="NKE71469.1"/>
    <property type="molecule type" value="Genomic_DNA"/>
</dbReference>
<protein>
    <recommendedName>
        <fullName evidence="3">Sec translocon accessory complex subunit YajC</fullName>
    </recommendedName>
</protein>
<organism evidence="12 13">
    <name type="scientific">Candidatus Manganitrophus noduliformans</name>
    <dbReference type="NCBI Taxonomy" id="2606439"/>
    <lineage>
        <taxon>Bacteria</taxon>
        <taxon>Pseudomonadati</taxon>
        <taxon>Nitrospirota</taxon>
        <taxon>Nitrospiria</taxon>
        <taxon>Candidatus Troglogloeales</taxon>
        <taxon>Candidatus Manganitrophaceae</taxon>
        <taxon>Candidatus Manganitrophus</taxon>
    </lineage>
</organism>
<evidence type="ECO:0000256" key="3">
    <source>
        <dbReference type="ARBA" id="ARBA00014962"/>
    </source>
</evidence>
<evidence type="ECO:0000256" key="9">
    <source>
        <dbReference type="ARBA" id="ARBA00023010"/>
    </source>
</evidence>
<evidence type="ECO:0000313" key="12">
    <source>
        <dbReference type="EMBL" id="NKE71469.1"/>
    </source>
</evidence>
<sequence length="93" mass="10343">MLSFIPFILIFVIFYFLLVMPQQKKMKKRKAMIEALKKGDRVTTTGGIIGTVTNLSPDVVTIQIAEGVRVKVGRNYIEEVQTAEAGGAEERAK</sequence>
<dbReference type="InterPro" id="IPR003849">
    <property type="entry name" value="Preprotein_translocase_YajC"/>
</dbReference>
<dbReference type="SMART" id="SM01323">
    <property type="entry name" value="YajC"/>
    <property type="match status" value="1"/>
</dbReference>
<keyword evidence="5" id="KW-1003">Cell membrane</keyword>
<keyword evidence="8 11" id="KW-1133">Transmembrane helix</keyword>
<keyword evidence="6 11" id="KW-0812">Transmembrane</keyword>
<name>A0A7X6IBJ5_9BACT</name>
<dbReference type="Pfam" id="PF02699">
    <property type="entry name" value="YajC"/>
    <property type="match status" value="1"/>
</dbReference>
<reference evidence="12 13" key="1">
    <citation type="journal article" date="2020" name="Nature">
        <title>Bacterial chemolithoautotrophy via manganese oxidation.</title>
        <authorList>
            <person name="Yu H."/>
            <person name="Leadbetter J.R."/>
        </authorList>
    </citation>
    <scope>NUCLEOTIDE SEQUENCE [LARGE SCALE GENOMIC DNA]</scope>
    <source>
        <strain evidence="12 13">Mn-1</strain>
    </source>
</reference>
<keyword evidence="7" id="KW-0653">Protein transport</keyword>
<proteinExistence type="inferred from homology"/>
<dbReference type="NCBIfam" id="TIGR00739">
    <property type="entry name" value="yajC"/>
    <property type="match status" value="1"/>
</dbReference>
<evidence type="ECO:0000256" key="8">
    <source>
        <dbReference type="ARBA" id="ARBA00022989"/>
    </source>
</evidence>
<dbReference type="GO" id="GO:0005886">
    <property type="term" value="C:plasma membrane"/>
    <property type="evidence" value="ECO:0007669"/>
    <property type="project" value="UniProtKB-SubCell"/>
</dbReference>
<comment type="caution">
    <text evidence="12">The sequence shown here is derived from an EMBL/GenBank/DDBJ whole genome shotgun (WGS) entry which is preliminary data.</text>
</comment>
<evidence type="ECO:0000256" key="10">
    <source>
        <dbReference type="ARBA" id="ARBA00023136"/>
    </source>
</evidence>
<evidence type="ECO:0000256" key="11">
    <source>
        <dbReference type="SAM" id="Phobius"/>
    </source>
</evidence>
<keyword evidence="10 11" id="KW-0472">Membrane</keyword>
<evidence type="ECO:0000256" key="2">
    <source>
        <dbReference type="ARBA" id="ARBA00006742"/>
    </source>
</evidence>
<evidence type="ECO:0000256" key="4">
    <source>
        <dbReference type="ARBA" id="ARBA00022448"/>
    </source>
</evidence>
<dbReference type="PANTHER" id="PTHR33909:SF1">
    <property type="entry name" value="SEC TRANSLOCON ACCESSORY COMPLEX SUBUNIT YAJC"/>
    <property type="match status" value="1"/>
</dbReference>
<gene>
    <name evidence="12" type="primary">yajC</name>
    <name evidence="12" type="ORF">MNODULE_12035</name>
</gene>
<accession>A0A7X6IBJ5</accession>
<keyword evidence="9" id="KW-0811">Translocation</keyword>
<evidence type="ECO:0000256" key="7">
    <source>
        <dbReference type="ARBA" id="ARBA00022927"/>
    </source>
</evidence>
<evidence type="ECO:0000256" key="6">
    <source>
        <dbReference type="ARBA" id="ARBA00022692"/>
    </source>
</evidence>